<evidence type="ECO:0000256" key="2">
    <source>
        <dbReference type="ARBA" id="ARBA00022448"/>
    </source>
</evidence>
<dbReference type="InterPro" id="IPR052192">
    <property type="entry name" value="Insect_Ionotropic_Sensory_Rcpt"/>
</dbReference>
<dbReference type="SMART" id="SM00918">
    <property type="entry name" value="Lig_chan-Glu_bd"/>
    <property type="match status" value="1"/>
</dbReference>
<evidence type="ECO:0000256" key="13">
    <source>
        <dbReference type="SAM" id="SignalP"/>
    </source>
</evidence>
<reference evidence="15" key="2">
    <citation type="submission" date="2020-05" db="UniProtKB">
        <authorList>
            <consortium name="EnsemblMetazoa"/>
        </authorList>
    </citation>
    <scope>IDENTIFICATION</scope>
    <source>
        <strain evidence="15">Epiroticus2</strain>
    </source>
</reference>
<protein>
    <recommendedName>
        <fullName evidence="14">Ionotropic glutamate receptor L-glutamate and glycine-binding domain-containing protein</fullName>
    </recommendedName>
</protein>
<feature type="signal peptide" evidence="13">
    <location>
        <begin position="1"/>
        <end position="15"/>
    </location>
</feature>
<dbReference type="Gene3D" id="1.10.287.70">
    <property type="match status" value="1"/>
</dbReference>
<evidence type="ECO:0000259" key="14">
    <source>
        <dbReference type="SMART" id="SM00918"/>
    </source>
</evidence>
<dbReference type="InterPro" id="IPR029021">
    <property type="entry name" value="Prot-tyrosine_phosphatase-like"/>
</dbReference>
<dbReference type="GO" id="GO:0015276">
    <property type="term" value="F:ligand-gated monoatomic ion channel activity"/>
    <property type="evidence" value="ECO:0007669"/>
    <property type="project" value="InterPro"/>
</dbReference>
<keyword evidence="16" id="KW-1185">Reference proteome</keyword>
<feature type="transmembrane region" description="Helical" evidence="12">
    <location>
        <begin position="397"/>
        <end position="413"/>
    </location>
</feature>
<evidence type="ECO:0000256" key="7">
    <source>
        <dbReference type="ARBA" id="ARBA00023136"/>
    </source>
</evidence>
<dbReference type="Proteomes" id="UP000075885">
    <property type="component" value="Unassembled WGS sequence"/>
</dbReference>
<proteinExistence type="predicted"/>
<evidence type="ECO:0000256" key="8">
    <source>
        <dbReference type="ARBA" id="ARBA00023170"/>
    </source>
</evidence>
<keyword evidence="11" id="KW-0407">Ion channel</keyword>
<evidence type="ECO:0000313" key="16">
    <source>
        <dbReference type="Proteomes" id="UP000075885"/>
    </source>
</evidence>
<dbReference type="SUPFAM" id="SSF53850">
    <property type="entry name" value="Periplasmic binding protein-like II"/>
    <property type="match status" value="1"/>
</dbReference>
<evidence type="ECO:0000313" key="15">
    <source>
        <dbReference type="EnsemblMetazoa" id="AEPI001990-PA"/>
    </source>
</evidence>
<feature type="transmembrane region" description="Helical" evidence="12">
    <location>
        <begin position="333"/>
        <end position="360"/>
    </location>
</feature>
<keyword evidence="6" id="KW-0406">Ion transport</keyword>
<keyword evidence="9" id="KW-0325">Glycoprotein</keyword>
<feature type="chain" id="PRO_5012972412" description="Ionotropic glutamate receptor L-glutamate and glycine-binding domain-containing protein" evidence="13">
    <location>
        <begin position="16"/>
        <end position="637"/>
    </location>
</feature>
<dbReference type="SUPFAM" id="SSF52799">
    <property type="entry name" value="(Phosphotyrosine protein) phosphatases II"/>
    <property type="match status" value="1"/>
</dbReference>
<dbReference type="PANTHER" id="PTHR42643">
    <property type="entry name" value="IONOTROPIC RECEPTOR 20A-RELATED"/>
    <property type="match status" value="1"/>
</dbReference>
<dbReference type="EnsemblMetazoa" id="AEPI001990-RA">
    <property type="protein sequence ID" value="AEPI001990-PA"/>
    <property type="gene ID" value="AEPI001990"/>
</dbReference>
<dbReference type="GO" id="GO:0005886">
    <property type="term" value="C:plasma membrane"/>
    <property type="evidence" value="ECO:0007669"/>
    <property type="project" value="UniProtKB-SubCell"/>
</dbReference>
<name>A0A182P503_9DIPT</name>
<keyword evidence="2" id="KW-0813">Transport</keyword>
<dbReference type="InterPro" id="IPR019594">
    <property type="entry name" value="Glu/Gly-bd"/>
</dbReference>
<evidence type="ECO:0000256" key="9">
    <source>
        <dbReference type="ARBA" id="ARBA00023180"/>
    </source>
</evidence>
<dbReference type="PANTHER" id="PTHR42643:SF30">
    <property type="entry name" value="IONOTROPIC RECEPTOR 40A-RELATED"/>
    <property type="match status" value="1"/>
</dbReference>
<evidence type="ECO:0000256" key="6">
    <source>
        <dbReference type="ARBA" id="ARBA00023065"/>
    </source>
</evidence>
<evidence type="ECO:0000256" key="3">
    <source>
        <dbReference type="ARBA" id="ARBA00022475"/>
    </source>
</evidence>
<dbReference type="Gene3D" id="3.40.190.10">
    <property type="entry name" value="Periplasmic binding protein-like II"/>
    <property type="match status" value="1"/>
</dbReference>
<keyword evidence="10" id="KW-1071">Ligand-gated ion channel</keyword>
<keyword evidence="3" id="KW-1003">Cell membrane</keyword>
<dbReference type="Pfam" id="PF10613">
    <property type="entry name" value="Lig_chan-Glu_bd"/>
    <property type="match status" value="1"/>
</dbReference>
<sequence length="637" mass="72622">MKGLLFAVSIWVTAAQCKLLPISYNGHAHYSHLTAPIASHFRVTKFPVVFWLDNTAYVTNRSTQLDALNAILLNQSTPMSTVLRNDPRCARTNRLRNVFIAATCRSLKQLLGGLENDCYYPTGLYLLIVTEECESEDDIGDVFEAVWQIRILNVVLIVPCNECTKLHRAYRYEPYETGNCGQVRLKLTDRYRNDRWQRLNDWFERSLPNFHHCPLKAVTFEFKPFVMVRQEAGDNRTRFVGLEVKIFQHIAAKLHFSIEYVSPPNNARWGVLRPHNSTGLMGMLQRNEADVGFGSVGRTIERNVYLRSSIPSIVTQLSMTIPPRVPYTPLEKLLLPFSASAWLLVGAGYGTILGLFVLLFRAERHPHREHIPGLVYTVWTILMGGPGREVRRNSTRLYIVSLVLNAFIVRNLYQSALFHHLKSTDVTAANLHTYQDINAAGLSYYMYPPTTKFYVDNPEVNSTYCVLATSNIRFISDETIDWDDVLYNISHHRLAGVFPLPLESVAYYVKHRGQQTGMVYVSERTGISYYVAFHFPRMSALQLPFDSLLHRLHDGGFILYWMSEYRNDPSSWMAYEQSGTPTPLKLSQLSGGFYLWAFGVLVAAVVFVTELVLSKVQRGHSSRVLYFADTPTAESEA</sequence>
<evidence type="ECO:0000256" key="12">
    <source>
        <dbReference type="SAM" id="Phobius"/>
    </source>
</evidence>
<keyword evidence="8" id="KW-0675">Receptor</keyword>
<organism evidence="15 16">
    <name type="scientific">Anopheles epiroticus</name>
    <dbReference type="NCBI Taxonomy" id="199890"/>
    <lineage>
        <taxon>Eukaryota</taxon>
        <taxon>Metazoa</taxon>
        <taxon>Ecdysozoa</taxon>
        <taxon>Arthropoda</taxon>
        <taxon>Hexapoda</taxon>
        <taxon>Insecta</taxon>
        <taxon>Pterygota</taxon>
        <taxon>Neoptera</taxon>
        <taxon>Endopterygota</taxon>
        <taxon>Diptera</taxon>
        <taxon>Nematocera</taxon>
        <taxon>Culicoidea</taxon>
        <taxon>Culicidae</taxon>
        <taxon>Anophelinae</taxon>
        <taxon>Anopheles</taxon>
    </lineage>
</organism>
<keyword evidence="7 12" id="KW-0472">Membrane</keyword>
<evidence type="ECO:0000256" key="11">
    <source>
        <dbReference type="ARBA" id="ARBA00023303"/>
    </source>
</evidence>
<evidence type="ECO:0000256" key="10">
    <source>
        <dbReference type="ARBA" id="ARBA00023286"/>
    </source>
</evidence>
<keyword evidence="5 12" id="KW-1133">Transmembrane helix</keyword>
<feature type="transmembrane region" description="Helical" evidence="12">
    <location>
        <begin position="593"/>
        <end position="613"/>
    </location>
</feature>
<evidence type="ECO:0000256" key="5">
    <source>
        <dbReference type="ARBA" id="ARBA00022989"/>
    </source>
</evidence>
<dbReference type="InterPro" id="IPR056198">
    <property type="entry name" value="LBD_receptor"/>
</dbReference>
<feature type="domain" description="Ionotropic glutamate receptor L-glutamate and glycine-binding" evidence="14">
    <location>
        <begin position="224"/>
        <end position="286"/>
    </location>
</feature>
<reference evidence="16" key="1">
    <citation type="submission" date="2013-03" db="EMBL/GenBank/DDBJ databases">
        <title>The Genome Sequence of Anopheles epiroticus epiroticus2.</title>
        <authorList>
            <consortium name="The Broad Institute Genomics Platform"/>
            <person name="Neafsey D.E."/>
            <person name="Howell P."/>
            <person name="Walker B."/>
            <person name="Young S.K."/>
            <person name="Zeng Q."/>
            <person name="Gargeya S."/>
            <person name="Fitzgerald M."/>
            <person name="Haas B."/>
            <person name="Abouelleil A."/>
            <person name="Allen A.W."/>
            <person name="Alvarado L."/>
            <person name="Arachchi H.M."/>
            <person name="Berlin A.M."/>
            <person name="Chapman S.B."/>
            <person name="Gainer-Dewar J."/>
            <person name="Goldberg J."/>
            <person name="Griggs A."/>
            <person name="Gujja S."/>
            <person name="Hansen M."/>
            <person name="Howarth C."/>
            <person name="Imamovic A."/>
            <person name="Ireland A."/>
            <person name="Larimer J."/>
            <person name="McCowan C."/>
            <person name="Murphy C."/>
            <person name="Pearson M."/>
            <person name="Poon T.W."/>
            <person name="Priest M."/>
            <person name="Roberts A."/>
            <person name="Saif S."/>
            <person name="Shea T."/>
            <person name="Sisk P."/>
            <person name="Sykes S."/>
            <person name="Wortman J."/>
            <person name="Nusbaum C."/>
            <person name="Birren B."/>
        </authorList>
    </citation>
    <scope>NUCLEOTIDE SEQUENCE [LARGE SCALE GENOMIC DNA]</scope>
    <source>
        <strain evidence="16">Epiroticus2</strain>
    </source>
</reference>
<accession>A0A182P503</accession>
<dbReference type="STRING" id="199890.A0A182P503"/>
<evidence type="ECO:0000256" key="4">
    <source>
        <dbReference type="ARBA" id="ARBA00022692"/>
    </source>
</evidence>
<dbReference type="VEuPathDB" id="VectorBase:AEPI001990"/>
<comment type="subcellular location">
    <subcellularLocation>
        <location evidence="1">Cell membrane</location>
        <topology evidence="1">Multi-pass membrane protein</topology>
    </subcellularLocation>
</comment>
<keyword evidence="4 12" id="KW-0812">Transmembrane</keyword>
<dbReference type="Pfam" id="PF24061">
    <property type="entry name" value="LBD_receptor"/>
    <property type="match status" value="1"/>
</dbReference>
<evidence type="ECO:0000256" key="1">
    <source>
        <dbReference type="ARBA" id="ARBA00004651"/>
    </source>
</evidence>
<keyword evidence="13" id="KW-0732">Signal</keyword>
<dbReference type="AlphaFoldDB" id="A0A182P503"/>